<name>A0ABQ1VY27_9BACL</name>
<gene>
    <name evidence="3" type="ORF">GCM10010913_24350</name>
</gene>
<dbReference type="Gene3D" id="3.40.50.1110">
    <property type="entry name" value="SGNH hydrolase"/>
    <property type="match status" value="1"/>
</dbReference>
<feature type="domain" description="SGNH hydrolase-type esterase" evidence="2">
    <location>
        <begin position="66"/>
        <end position="219"/>
    </location>
</feature>
<evidence type="ECO:0000313" key="3">
    <source>
        <dbReference type="EMBL" id="GGG01790.1"/>
    </source>
</evidence>
<sequence>MKKIITTKKIATTLLIGSCVLALAACGDKSANLNPQQPASLAQGQTADSKGLTESPYQSIFQDSLFVGDSIMEGLSFHDVLKEKNVLAGAGKTAEFALEDIDELAGRNPKQIFIQLGSDDILWPTDNPEEYSLQNYTKLIGAFKEKLPQAQITILSVTPVTAEAEKQEPRYKNISDYNQGLKELAEQENVGFVDLSPIFSDGSDDLYDSDGIHFKPKYYNKLLDLLKDQVK</sequence>
<dbReference type="InterPro" id="IPR036514">
    <property type="entry name" value="SGNH_hydro_sf"/>
</dbReference>
<evidence type="ECO:0000256" key="1">
    <source>
        <dbReference type="SAM" id="SignalP"/>
    </source>
</evidence>
<accession>A0ABQ1VY27</accession>
<dbReference type="SUPFAM" id="SSF52266">
    <property type="entry name" value="SGNH hydrolase"/>
    <property type="match status" value="1"/>
</dbReference>
<dbReference type="EMBL" id="BMIW01000016">
    <property type="protein sequence ID" value="GGG01790.1"/>
    <property type="molecule type" value="Genomic_DNA"/>
</dbReference>
<proteinExistence type="predicted"/>
<comment type="caution">
    <text evidence="3">The sequence shown here is derived from an EMBL/GenBank/DDBJ whole genome shotgun (WGS) entry which is preliminary data.</text>
</comment>
<dbReference type="Proteomes" id="UP000608420">
    <property type="component" value="Unassembled WGS sequence"/>
</dbReference>
<protein>
    <recommendedName>
        <fullName evidence="2">SGNH hydrolase-type esterase domain-containing protein</fullName>
    </recommendedName>
</protein>
<evidence type="ECO:0000259" key="2">
    <source>
        <dbReference type="Pfam" id="PF13472"/>
    </source>
</evidence>
<keyword evidence="1" id="KW-0732">Signal</keyword>
<dbReference type="InterPro" id="IPR013830">
    <property type="entry name" value="SGNH_hydro"/>
</dbReference>
<dbReference type="PROSITE" id="PS51257">
    <property type="entry name" value="PROKAR_LIPOPROTEIN"/>
    <property type="match status" value="1"/>
</dbReference>
<reference evidence="4" key="1">
    <citation type="journal article" date="2019" name="Int. J. Syst. Evol. Microbiol.">
        <title>The Global Catalogue of Microorganisms (GCM) 10K type strain sequencing project: providing services to taxonomists for standard genome sequencing and annotation.</title>
        <authorList>
            <consortium name="The Broad Institute Genomics Platform"/>
            <consortium name="The Broad Institute Genome Sequencing Center for Infectious Disease"/>
            <person name="Wu L."/>
            <person name="Ma J."/>
        </authorList>
    </citation>
    <scope>NUCLEOTIDE SEQUENCE [LARGE SCALE GENOMIC DNA]</scope>
    <source>
        <strain evidence="4">CGMCC 1.15420</strain>
    </source>
</reference>
<dbReference type="RefSeq" id="WP_120461884.1">
    <property type="nucleotide sequence ID" value="NZ_BMIW01000016.1"/>
</dbReference>
<evidence type="ECO:0000313" key="4">
    <source>
        <dbReference type="Proteomes" id="UP000608420"/>
    </source>
</evidence>
<organism evidence="3 4">
    <name type="scientific">Paenibacillus aceti</name>
    <dbReference type="NCBI Taxonomy" id="1820010"/>
    <lineage>
        <taxon>Bacteria</taxon>
        <taxon>Bacillati</taxon>
        <taxon>Bacillota</taxon>
        <taxon>Bacilli</taxon>
        <taxon>Bacillales</taxon>
        <taxon>Paenibacillaceae</taxon>
        <taxon>Paenibacillus</taxon>
    </lineage>
</organism>
<dbReference type="InterPro" id="IPR051532">
    <property type="entry name" value="Ester_Hydrolysis_Enzymes"/>
</dbReference>
<feature type="chain" id="PRO_5047208083" description="SGNH hydrolase-type esterase domain-containing protein" evidence="1">
    <location>
        <begin position="25"/>
        <end position="231"/>
    </location>
</feature>
<dbReference type="Pfam" id="PF13472">
    <property type="entry name" value="Lipase_GDSL_2"/>
    <property type="match status" value="1"/>
</dbReference>
<keyword evidence="4" id="KW-1185">Reference proteome</keyword>
<feature type="signal peptide" evidence="1">
    <location>
        <begin position="1"/>
        <end position="24"/>
    </location>
</feature>
<dbReference type="PANTHER" id="PTHR30383">
    <property type="entry name" value="THIOESTERASE 1/PROTEASE 1/LYSOPHOSPHOLIPASE L1"/>
    <property type="match status" value="1"/>
</dbReference>